<evidence type="ECO:0000256" key="8">
    <source>
        <dbReference type="ARBA" id="ARBA00022833"/>
    </source>
</evidence>
<dbReference type="InterPro" id="IPR045840">
    <property type="entry name" value="Ariadne"/>
</dbReference>
<dbReference type="InterPro" id="IPR044066">
    <property type="entry name" value="TRIAD_supradom"/>
</dbReference>
<dbReference type="GO" id="GO:0061630">
    <property type="term" value="F:ubiquitin protein ligase activity"/>
    <property type="evidence" value="ECO:0007669"/>
    <property type="project" value="UniProtKB-EC"/>
</dbReference>
<dbReference type="InterPro" id="IPR002867">
    <property type="entry name" value="IBR_dom"/>
</dbReference>
<feature type="region of interest" description="Disordered" evidence="11">
    <location>
        <begin position="1"/>
        <end position="66"/>
    </location>
</feature>
<dbReference type="PROSITE" id="PS00518">
    <property type="entry name" value="ZF_RING_1"/>
    <property type="match status" value="2"/>
</dbReference>
<dbReference type="SMART" id="SM00184">
    <property type="entry name" value="RING"/>
    <property type="match status" value="2"/>
</dbReference>
<feature type="domain" description="RING-type" evidence="13">
    <location>
        <begin position="167"/>
        <end position="419"/>
    </location>
</feature>
<keyword evidence="5" id="KW-0677">Repeat</keyword>
<organism evidence="14">
    <name type="scientific">Aureoumbra lagunensis</name>
    <dbReference type="NCBI Taxonomy" id="44058"/>
    <lineage>
        <taxon>Eukaryota</taxon>
        <taxon>Sar</taxon>
        <taxon>Stramenopiles</taxon>
        <taxon>Ochrophyta</taxon>
        <taxon>Pelagophyceae</taxon>
        <taxon>Pelagomonadales</taxon>
        <taxon>Aureoumbra</taxon>
    </lineage>
</organism>
<keyword evidence="8" id="KW-0862">Zinc</keyword>
<dbReference type="GO" id="GO:0016567">
    <property type="term" value="P:protein ubiquitination"/>
    <property type="evidence" value="ECO:0007669"/>
    <property type="project" value="InterPro"/>
</dbReference>
<dbReference type="Gene3D" id="3.30.40.10">
    <property type="entry name" value="Zinc/RING finger domain, C3HC4 (zinc finger)"/>
    <property type="match status" value="1"/>
</dbReference>
<dbReference type="PROSITE" id="PS51873">
    <property type="entry name" value="TRIAD"/>
    <property type="match status" value="1"/>
</dbReference>
<sequence>MSEDEEEEENYLCSEEEENYVYSEDEDDEEEIDLSERSTKRKHVDSGGMNLRDRADSTASNSGRNHRLGDSEFVLIERSDVAKTMAAKAQEVSELLDVSISCAEALLRGAGWSSERLLEAYWSNGSLATNVGVDTWSGGANTAKDSDVLCGLDSKIPLPKRPSGKNAIKECQICFGDASNNALAAPCGHFFCAHCYTAYLSQKVQDEGQACVTTQCPEDKCTTLIPPNLWNHVLGKKEVGPTSHIAGRKTRRSARINTEIEQHVPMQIDTDENNIQYLEKYRKYRIDHFINFSKELRWCPGAHCEKVVRAGPCVTSVKCYPNGCNTTFCMKCGEEAHQPASCGLLRRWQEKCQNESETANWILANTKRCPKCQTRIEKNQGCNHMSCSQCKHEFCWMCMGDWNEHGASTGGYYKCNKYDPMKSAENDDSDTARARRELDRYLHFYKRYHGHDQAQKFAIKQLAATEKRMVELQESTQGSWIDVQFLKTANEMVVDCRRTLKSTYIFGYYLDQNANKQRELFENLQEHLERFTETLSELTELPLDKMDRTEVVNITRVTESFLHNLIAGAENGLEIASGLTPSLQSNDLTAEKNYVDNKKSLSVK</sequence>
<evidence type="ECO:0000256" key="1">
    <source>
        <dbReference type="ARBA" id="ARBA00001798"/>
    </source>
</evidence>
<evidence type="ECO:0000256" key="10">
    <source>
        <dbReference type="SAM" id="Coils"/>
    </source>
</evidence>
<evidence type="ECO:0000313" key="14">
    <source>
        <dbReference type="EMBL" id="CAE0368639.1"/>
    </source>
</evidence>
<dbReference type="Pfam" id="PF22191">
    <property type="entry name" value="IBR_1"/>
    <property type="match status" value="1"/>
</dbReference>
<keyword evidence="3" id="KW-0808">Transferase</keyword>
<gene>
    <name evidence="14" type="ORF">ALAG00032_LOCUS9402</name>
</gene>
<evidence type="ECO:0000256" key="9">
    <source>
        <dbReference type="PROSITE-ProRule" id="PRU00175"/>
    </source>
</evidence>
<dbReference type="Gene3D" id="1.20.120.1750">
    <property type="match status" value="1"/>
</dbReference>
<comment type="catalytic activity">
    <reaction evidence="1">
        <text>[E2 ubiquitin-conjugating enzyme]-S-ubiquitinyl-L-cysteine + [acceptor protein]-L-lysine = [E2 ubiquitin-conjugating enzyme]-L-cysteine + [acceptor protein]-N(6)-ubiquitinyl-L-lysine.</text>
        <dbReference type="EC" id="2.3.2.31"/>
    </reaction>
</comment>
<protein>
    <recommendedName>
        <fullName evidence="2">RBR-type E3 ubiquitin transferase</fullName>
        <ecNumber evidence="2">2.3.2.31</ecNumber>
    </recommendedName>
</protein>
<dbReference type="GO" id="GO:0008270">
    <property type="term" value="F:zinc ion binding"/>
    <property type="evidence" value="ECO:0007669"/>
    <property type="project" value="UniProtKB-KW"/>
</dbReference>
<feature type="domain" description="RING-type" evidence="12">
    <location>
        <begin position="171"/>
        <end position="220"/>
    </location>
</feature>
<evidence type="ECO:0000256" key="2">
    <source>
        <dbReference type="ARBA" id="ARBA00012251"/>
    </source>
</evidence>
<dbReference type="CDD" id="cd20360">
    <property type="entry name" value="Rcat_RBR_TRIAD1"/>
    <property type="match status" value="1"/>
</dbReference>
<dbReference type="Pfam" id="PF19422">
    <property type="entry name" value="Ariadne"/>
    <property type="match status" value="1"/>
</dbReference>
<dbReference type="EMBL" id="HBIJ01013967">
    <property type="protein sequence ID" value="CAE0368639.1"/>
    <property type="molecule type" value="Transcribed_RNA"/>
</dbReference>
<keyword evidence="10" id="KW-0175">Coiled coil</keyword>
<feature type="coiled-coil region" evidence="10">
    <location>
        <begin position="514"/>
        <end position="541"/>
    </location>
</feature>
<dbReference type="Pfam" id="PF13923">
    <property type="entry name" value="zf-C3HC4_2"/>
    <property type="match status" value="1"/>
</dbReference>
<keyword evidence="6 9" id="KW-0863">Zinc-finger</keyword>
<evidence type="ECO:0000256" key="11">
    <source>
        <dbReference type="SAM" id="MobiDB-lite"/>
    </source>
</evidence>
<dbReference type="SUPFAM" id="SSF57850">
    <property type="entry name" value="RING/U-box"/>
    <property type="match status" value="3"/>
</dbReference>
<evidence type="ECO:0000259" key="13">
    <source>
        <dbReference type="PROSITE" id="PS51873"/>
    </source>
</evidence>
<keyword evidence="7" id="KW-0833">Ubl conjugation pathway</keyword>
<name>A0A7S3K0C9_9STRA</name>
<evidence type="ECO:0000256" key="5">
    <source>
        <dbReference type="ARBA" id="ARBA00022737"/>
    </source>
</evidence>
<evidence type="ECO:0000256" key="3">
    <source>
        <dbReference type="ARBA" id="ARBA00022679"/>
    </source>
</evidence>
<keyword evidence="4" id="KW-0479">Metal-binding</keyword>
<evidence type="ECO:0000256" key="6">
    <source>
        <dbReference type="ARBA" id="ARBA00022771"/>
    </source>
</evidence>
<evidence type="ECO:0000256" key="4">
    <source>
        <dbReference type="ARBA" id="ARBA00022723"/>
    </source>
</evidence>
<dbReference type="InterPro" id="IPR017907">
    <property type="entry name" value="Znf_RING_CS"/>
</dbReference>
<feature type="compositionally biased region" description="Acidic residues" evidence="11">
    <location>
        <begin position="1"/>
        <end position="33"/>
    </location>
</feature>
<dbReference type="SMART" id="SM00647">
    <property type="entry name" value="IBR"/>
    <property type="match status" value="2"/>
</dbReference>
<evidence type="ECO:0000256" key="7">
    <source>
        <dbReference type="ARBA" id="ARBA00022786"/>
    </source>
</evidence>
<dbReference type="AlphaFoldDB" id="A0A7S3K0C9"/>
<proteinExistence type="predicted"/>
<dbReference type="InterPro" id="IPR001841">
    <property type="entry name" value="Znf_RING"/>
</dbReference>
<dbReference type="PROSITE" id="PS50089">
    <property type="entry name" value="ZF_RING_2"/>
    <property type="match status" value="1"/>
</dbReference>
<accession>A0A7S3K0C9</accession>
<evidence type="ECO:0000259" key="12">
    <source>
        <dbReference type="PROSITE" id="PS50089"/>
    </source>
</evidence>
<dbReference type="EC" id="2.3.2.31" evidence="2"/>
<dbReference type="InterPro" id="IPR047556">
    <property type="entry name" value="Rcat_RBR_TRIAD1"/>
</dbReference>
<dbReference type="Pfam" id="PF01485">
    <property type="entry name" value="IBR"/>
    <property type="match status" value="1"/>
</dbReference>
<reference evidence="14" key="1">
    <citation type="submission" date="2021-01" db="EMBL/GenBank/DDBJ databases">
        <authorList>
            <person name="Corre E."/>
            <person name="Pelletier E."/>
            <person name="Niang G."/>
            <person name="Scheremetjew M."/>
            <person name="Finn R."/>
            <person name="Kale V."/>
            <person name="Holt S."/>
            <person name="Cochrane G."/>
            <person name="Meng A."/>
            <person name="Brown T."/>
            <person name="Cohen L."/>
        </authorList>
    </citation>
    <scope>NUCLEOTIDE SEQUENCE</scope>
    <source>
        <strain evidence="14">CCMP1510</strain>
    </source>
</reference>
<dbReference type="FunFam" id="1.20.120.1750:FF:000002">
    <property type="entry name" value="RBR-type E3 ubiquitin transferase"/>
    <property type="match status" value="1"/>
</dbReference>
<dbReference type="PANTHER" id="PTHR11685">
    <property type="entry name" value="RBR FAMILY RING FINGER AND IBR DOMAIN-CONTAINING"/>
    <property type="match status" value="1"/>
</dbReference>
<dbReference type="InterPro" id="IPR031127">
    <property type="entry name" value="E3_UB_ligase_RBR"/>
</dbReference>
<dbReference type="InterPro" id="IPR013083">
    <property type="entry name" value="Znf_RING/FYVE/PHD"/>
</dbReference>